<proteinExistence type="predicted"/>
<dbReference type="InterPro" id="IPR046839">
    <property type="entry name" value="ABC_toxin_N"/>
</dbReference>
<geneLocation type="plasmid" evidence="4 5">
    <name>pMIC7113.01</name>
</geneLocation>
<gene>
    <name evidence="4" type="ORF">Mic7113_6490</name>
</gene>
<evidence type="ECO:0000256" key="1">
    <source>
        <dbReference type="ARBA" id="ARBA00023026"/>
    </source>
</evidence>
<protein>
    <submittedName>
        <fullName evidence="4">PA14 domain-containing protein,virulence plasmid 28 protein</fullName>
    </submittedName>
</protein>
<feature type="domain" description="Neuraminidase-like" evidence="2">
    <location>
        <begin position="2181"/>
        <end position="2320"/>
    </location>
</feature>
<dbReference type="SUPFAM" id="SSF56988">
    <property type="entry name" value="Anthrax protective antigen"/>
    <property type="match status" value="1"/>
</dbReference>
<feature type="domain" description="ABC toxin N-terminal" evidence="3">
    <location>
        <begin position="2018"/>
        <end position="2143"/>
    </location>
</feature>
<name>K9WNX4_9CYAN</name>
<dbReference type="Proteomes" id="UP000010471">
    <property type="component" value="Plasmid pMIC7113.01"/>
</dbReference>
<dbReference type="EMBL" id="CP003631">
    <property type="protein sequence ID" value="AFZ22070.1"/>
    <property type="molecule type" value="Genomic_DNA"/>
</dbReference>
<evidence type="ECO:0000259" key="2">
    <source>
        <dbReference type="Pfam" id="PF18413"/>
    </source>
</evidence>
<reference evidence="4 5" key="1">
    <citation type="submission" date="2012-06" db="EMBL/GenBank/DDBJ databases">
        <title>Finished plasmid 1 of genome of Microcoleus sp. PCC 7113.</title>
        <authorList>
            <consortium name="US DOE Joint Genome Institute"/>
            <person name="Gugger M."/>
            <person name="Coursin T."/>
            <person name="Rippka R."/>
            <person name="Tandeau De Marsac N."/>
            <person name="Huntemann M."/>
            <person name="Wei C.-L."/>
            <person name="Han J."/>
            <person name="Detter J.C."/>
            <person name="Han C."/>
            <person name="Tapia R."/>
            <person name="Chen A."/>
            <person name="Kyrpides N."/>
            <person name="Mavromatis K."/>
            <person name="Markowitz V."/>
            <person name="Szeto E."/>
            <person name="Ivanova N."/>
            <person name="Pagani I."/>
            <person name="Pati A."/>
            <person name="Goodwin L."/>
            <person name="Nordberg H.P."/>
            <person name="Cantor M.N."/>
            <person name="Hua S.X."/>
            <person name="Woyke T."/>
            <person name="Kerfeld C.A."/>
        </authorList>
    </citation>
    <scope>NUCLEOTIDE SEQUENCE [LARGE SCALE GENOMIC DNA]</scope>
    <source>
        <strain evidence="4 5">PCC 7113</strain>
        <plasmid evidence="4 5">pMIC7113.01</plasmid>
    </source>
</reference>
<evidence type="ECO:0000313" key="5">
    <source>
        <dbReference type="Proteomes" id="UP000010471"/>
    </source>
</evidence>
<dbReference type="KEGG" id="mic:Mic7113_6490"/>
<dbReference type="RefSeq" id="WP_015186196.1">
    <property type="nucleotide sequence ID" value="NC_019739.1"/>
</dbReference>
<keyword evidence="1" id="KW-0843">Virulence</keyword>
<organism evidence="4 5">
    <name type="scientific">Allocoleopsis franciscana PCC 7113</name>
    <dbReference type="NCBI Taxonomy" id="1173027"/>
    <lineage>
        <taxon>Bacteria</taxon>
        <taxon>Bacillati</taxon>
        <taxon>Cyanobacteriota</taxon>
        <taxon>Cyanophyceae</taxon>
        <taxon>Coleofasciculales</taxon>
        <taxon>Coleofasciculaceae</taxon>
        <taxon>Allocoleopsis</taxon>
        <taxon>Allocoleopsis franciscana</taxon>
    </lineage>
</organism>
<keyword evidence="5" id="KW-1185">Reference proteome</keyword>
<dbReference type="InterPro" id="IPR041079">
    <property type="entry name" value="Neuraminidase-like"/>
</dbReference>
<evidence type="ECO:0000313" key="4">
    <source>
        <dbReference type="EMBL" id="AFZ22070.1"/>
    </source>
</evidence>
<dbReference type="Pfam" id="PF03538">
    <property type="entry name" value="VRP1"/>
    <property type="match status" value="1"/>
</dbReference>
<sequence length="2550" mass="285089">MKPIAPPLNHNSQGSEVVNLQDGLLLLLNRQYLGSISSDEMQAYLKGIRKEQNARIYGEVTTKLVAIFQEQSRLQTIGEVDAPTAEALNKILKAWGAFDQPEQFMVRGRILTSDRTPIRDIQVRAFDQDVRSEDFLGETTTNADGYYEIHYSAEQFRRSENERGGADLIVRVYDPQGQVIATSPTINNAKAEETVDIVVQSQQPPSESDPIVQGEVRSRNRPAVNGLRVVIIDKNVGADVQLATTTTNEQGNYQVRYKQSALQRRGKQKPDLQAQVFAGETFLGASEVRYNASTNETLNVLLPETADAALASEHQTLMRDLTAQFKGNLRDLQETDDRKDITYLANKTGWDARAVAIASLADQFSARTVNANGQVQIASPFFYALFRAGIPANENALYQLDAKTTETVWQKAINQGVIPANLKDQLPQVQERFQALAAKQMLTSPAVAGVSSLKDMLSVSLNQQADQERFAQLYTQHRGDSTQFWQAVQNTFGTQVGQRLQLDGQLGYLTINNAPLIRKLHSAAGQNGVTNVVNLVEQGYFRAENWQNLIGDLAVPKEVPGKDDAEKRSNYSELLATQVRLSFPTAVVAQMVKNGETPLKNGAGEQVHTFLMEQQGQFEIGMQPVEQYIARNKLQVAPEVAQEVKRIQRVYQITPNDRVMNTLLSQGLDSAYAVVNRYDRDEFVQTFKETLGGEKIAQLTYAKSEQVHNVVLNLATSYLTTNRAPGIGLGGQILNPQISASTGDTASDVIAYPTLENLLGEMDYCTCEHCRSILSPAAYLVDLLLFCDRPINERENPQSVLLERRPDIQHLPLTCENTNTPLPYIDLVNETLEYYITNGLSLADTNPDPNINTEYKGHTTEDDVTPEELLATPQFVSDTAYTTLANTLFPAPLPFHQPLENLRRYFDQFEISLSHAMELLRKNDAIDRASSDDYGWRDILMEELHLSRTEYRLLSDRTLTLQQLYGFNPATPIANVQSTLANAKTFCRRIDISYEDLIEILKTRFINPNSDLIPKLERLGVPFSTLKNFKDGTITDAQFDALLKPGLDASQYGGDIKAWVKNDTNYAKIMGLIVLTNPTAASDLCRFDQLEFRYAKPDNATNQLRAFEYVRLIRFIRLWKKLGWTIEQTDKTITALYPTTQLPNDADDAVNLQRLDTGFLTLLPRLGYIKQVMDLLNLNLKKDLPSLLACFAAIDTHGMTSLYRQMFLSPSLLKQDSAFADDGYGNFLTDNTQKLIAHRELLRAAFLLTDNEFTQIITSLGFDANTPLNLDNISGIFRHGWLARKLKLSVQEFLLLTQSTGFTPFIAPDPANPPILRLIELVNRLRQVSLKPVQALYLIWNQDISGKSVPSETEILGFARSLRTGFAAIESEFALTTDPDGQIAHSRMALVYGNEATDFFFGLLGNTLTTTVTYSHGQPTLEQPILDVAPGRLAYDDFRKQLIFKGVLTPTLRDALKAVAGVTAQFQAAVDSLYTENQQTINPFFDRYPELQPLYAAYAFFGELKTSVGYTHGQSTLEKPILDVAQGQLTYDDTLHQLSYLGVLATDKRDALKNVPGVSAQFQAAVDNLYTANQNSIQGFFLLYPVLAPQRESYLAANNSIEQRSTVLLANFLPELKRRRKQQQAMQVLSAAAKADVSFASSLVDNATVLHAAQNNTQPALNDLLALETMGLAAQFFFRDTAAGAVDLSRNAEANLNYAATGSHPLPANSVPANAISGIWSGYLEAPENGFYNLRIEADAGATITLKLAGTPIPLTQNGTRWSNSTPIELRAGTLYAIDLKAEKIKDTLSVRWQTAGRGWEVIPSAYLYSATLTSRLRTAYIRFLKVTSLATALKLTANEIAYLAAQASYQINSQGWLNNLPVTGSPDNATSTALLTAFNGLLDFARIKAELSPDDERLLTVLKDPATPIQKDLTTTTPNPNSLPFSLLFSLTRWETNSLDALLTHFGKVIGDLSQIETFDRIYNAYQIVRQIGIPATALIQATTNEPTAATVRDFQAALRARYDESTWLQVLKPINDEMRRLQRDALVSYILHQMRSNPATAHIDTPDKLFEYFLMDVQMEPCMQTSRIRHALSSVQLFIERCLMNLEPRVAPSSFQSKQRKQWEWMKRYRVWEANRKVFLYPENWLEPELRDDQSPFFKETMSELLQGDITEDRAAEALLNYLTKLEEVAKLEPCGIHYVENDPGTADDIAHVVARTTGASRKYFYRRREYGYWTPWEQIKLDIEDNPVLPVVWRDRLFLFWLRIIKQTPLDTSKVASSPGPTGNNNQEKTLANVTLSETKQSARNDAQAATQMTVQAVLCWSEYFNGKWQPVRTSDVAQPLGLGLYDISGTNAFDRSKLQLSAFFWTEDTLRIIVSNQIGAGASFFLYNTHSSPELRNEKKNRHFAPKRILDTGTDTLKINYPNSSITQSILKNSIGAGTLDPHHPLTGNPWDAPFFYWDSRHVFYVTTSQRIIQIPWWFDFGVVVSPSVGKLDIPPLVLPPVKVIPDPIGPVIKQPGFGVVDPSPIERYVTQDAYINRGVGSMGTVRFGNQEIGPAGSQVNVIRTR</sequence>
<dbReference type="Gene3D" id="3.90.182.10">
    <property type="entry name" value="Toxin - Anthrax Protective Antigen,domain 1"/>
    <property type="match status" value="1"/>
</dbReference>
<dbReference type="Pfam" id="PF18413">
    <property type="entry name" value="Neuraminidase"/>
    <property type="match status" value="1"/>
</dbReference>
<dbReference type="HOGENOM" id="CLU_228175_0_0_3"/>
<dbReference type="PATRIC" id="fig|1173027.3.peg.7177"/>
<keyword evidence="4" id="KW-0614">Plasmid</keyword>
<evidence type="ECO:0000259" key="3">
    <source>
        <dbReference type="Pfam" id="PF20220"/>
    </source>
</evidence>
<dbReference type="InterPro" id="IPR018003">
    <property type="entry name" value="Insecticidal_toxin/plasmid_vir"/>
</dbReference>
<dbReference type="Pfam" id="PF20220">
    <property type="entry name" value="ABC_toxin_N"/>
    <property type="match status" value="1"/>
</dbReference>
<accession>K9WNX4</accession>